<keyword evidence="3 4" id="KW-0408">Iron</keyword>
<evidence type="ECO:0000256" key="2">
    <source>
        <dbReference type="ARBA" id="ARBA00022723"/>
    </source>
</evidence>
<protein>
    <submittedName>
        <fullName evidence="7">Secreted protein</fullName>
    </submittedName>
</protein>
<evidence type="ECO:0000259" key="6">
    <source>
        <dbReference type="PROSITE" id="PS51007"/>
    </source>
</evidence>
<dbReference type="GO" id="GO:0046872">
    <property type="term" value="F:metal ion binding"/>
    <property type="evidence" value="ECO:0007669"/>
    <property type="project" value="UniProtKB-KW"/>
</dbReference>
<evidence type="ECO:0000256" key="5">
    <source>
        <dbReference type="SAM" id="SignalP"/>
    </source>
</evidence>
<dbReference type="GO" id="GO:0009055">
    <property type="term" value="F:electron transfer activity"/>
    <property type="evidence" value="ECO:0007669"/>
    <property type="project" value="InterPro"/>
</dbReference>
<gene>
    <name evidence="7" type="ORF">MGR_2846</name>
</gene>
<keyword evidence="1 4" id="KW-0349">Heme</keyword>
<accession>A4TV41</accession>
<feature type="domain" description="Cytochrome c" evidence="6">
    <location>
        <begin position="28"/>
        <end position="100"/>
    </location>
</feature>
<evidence type="ECO:0000313" key="7">
    <source>
        <dbReference type="EMBL" id="CAM74498.1"/>
    </source>
</evidence>
<dbReference type="InterPro" id="IPR036909">
    <property type="entry name" value="Cyt_c-like_dom_sf"/>
</dbReference>
<name>A4TV41_9PROT</name>
<keyword evidence="2 4" id="KW-0479">Metal-binding</keyword>
<dbReference type="SUPFAM" id="SSF46626">
    <property type="entry name" value="Cytochrome c"/>
    <property type="match status" value="1"/>
</dbReference>
<evidence type="ECO:0000256" key="1">
    <source>
        <dbReference type="ARBA" id="ARBA00022617"/>
    </source>
</evidence>
<feature type="chain" id="PRO_5002673126" evidence="5">
    <location>
        <begin position="26"/>
        <end position="101"/>
    </location>
</feature>
<keyword evidence="5" id="KW-0732">Signal</keyword>
<sequence>MRSVSILAVLGLIMAFFLDLAPADALPPSADNGAEVVARWCADCHMNQRADTPSFQIISARRSAADIRTALSKPHARPMGGIRLNRREIDDVTAYIKGLGH</sequence>
<evidence type="ECO:0000256" key="3">
    <source>
        <dbReference type="ARBA" id="ARBA00023004"/>
    </source>
</evidence>
<reference evidence="7" key="1">
    <citation type="journal article" date="2007" name="J. Bacteriol.">
        <title>Comparative genome analysis of four magnetotactic bacteria reveals a complex set of group-specific genes implicated in magnetosome biomineralization and function.</title>
        <authorList>
            <person name="Richter M."/>
            <person name="Kube M."/>
            <person name="Bazylinski D.A."/>
            <person name="Lombardot T."/>
            <person name="Gloeckner F.O."/>
            <person name="Reinhardt R."/>
            <person name="Schueler D."/>
        </authorList>
    </citation>
    <scope>NUCLEOTIDE SEQUENCE</scope>
    <source>
        <strain evidence="7">MSR-1</strain>
    </source>
</reference>
<organism evidence="7">
    <name type="scientific">Magnetospirillum gryphiswaldense</name>
    <dbReference type="NCBI Taxonomy" id="55518"/>
    <lineage>
        <taxon>Bacteria</taxon>
        <taxon>Pseudomonadati</taxon>
        <taxon>Pseudomonadota</taxon>
        <taxon>Alphaproteobacteria</taxon>
        <taxon>Rhodospirillales</taxon>
        <taxon>Rhodospirillaceae</taxon>
        <taxon>Magnetospirillum</taxon>
    </lineage>
</organism>
<dbReference type="GO" id="GO:0020037">
    <property type="term" value="F:heme binding"/>
    <property type="evidence" value="ECO:0007669"/>
    <property type="project" value="InterPro"/>
</dbReference>
<dbReference type="InterPro" id="IPR009056">
    <property type="entry name" value="Cyt_c-like_dom"/>
</dbReference>
<dbReference type="EMBL" id="CU459003">
    <property type="protein sequence ID" value="CAM74498.1"/>
    <property type="molecule type" value="Genomic_DNA"/>
</dbReference>
<proteinExistence type="predicted"/>
<dbReference type="AlphaFoldDB" id="A4TV41"/>
<evidence type="ECO:0000256" key="4">
    <source>
        <dbReference type="PROSITE-ProRule" id="PRU00433"/>
    </source>
</evidence>
<dbReference type="Gene3D" id="1.10.760.10">
    <property type="entry name" value="Cytochrome c-like domain"/>
    <property type="match status" value="1"/>
</dbReference>
<dbReference type="RefSeq" id="WP_024081419.1">
    <property type="nucleotide sequence ID" value="NZ_CP027527.1"/>
</dbReference>
<dbReference type="PROSITE" id="PS51007">
    <property type="entry name" value="CYTC"/>
    <property type="match status" value="1"/>
</dbReference>
<feature type="signal peptide" evidence="5">
    <location>
        <begin position="1"/>
        <end position="25"/>
    </location>
</feature>